<dbReference type="Gene3D" id="3.40.50.300">
    <property type="entry name" value="P-loop containing nucleotide triphosphate hydrolases"/>
    <property type="match status" value="2"/>
</dbReference>
<accession>A0ABR9NSK7</accession>
<dbReference type="Proteomes" id="UP000618926">
    <property type="component" value="Unassembled WGS sequence"/>
</dbReference>
<dbReference type="RefSeq" id="WP_192905175.1">
    <property type="nucleotide sequence ID" value="NZ_JADBFD010000005.1"/>
</dbReference>
<gene>
    <name evidence="2" type="ORF">IIE05_04630</name>
</gene>
<dbReference type="PANTHER" id="PTHR42957">
    <property type="entry name" value="HELICASE MJ1565-RELATED"/>
    <property type="match status" value="1"/>
</dbReference>
<protein>
    <submittedName>
        <fullName evidence="2">DUF87 domain-containing protein</fullName>
    </submittedName>
</protein>
<dbReference type="InterPro" id="IPR027417">
    <property type="entry name" value="P-loop_NTPase"/>
</dbReference>
<sequence length="733" mass="81645">MANDHEIGRVVAVDTAQVTIELNRDLKALTRSTYEGTIEVGSINSYVIIPVGSRRIVAMVTRVVLTEESELKADKTMVALPSSRRLMKATMIGTIDENEFKQGINLFPVLDSPVLITKREDLDAIFGKKCACEYDSDEPGYCIPVGRSAVFPDYDIKIDPDTFFGKHAAIIGSTGSGKSCSIATILQSVIEHPQVKQTRFVILDTNGEYRSAFQKVNGSQWSDAKPAFKSLYIPTDPNEKEKLAIPYWFMDSDDFVRIFRASPGVQRPVLLNALSSARNSSSTGSAWLQLREDLIKECNRVLGYCSGGDKSDAKAIRQLCDGLVGYLDNPANTEAITLVGQAYPSVTLDGLEGVFSNVCDIVREGISSEGQKFESYAQIDLGKQTRIKDQINSLLSTLSRLPEGDESLSVATADCPSYFSRTDFRYRHIEEAMSRDDGSSSRARDNCSTMLMRIFRLLEDSRFEFLFGPSTKEWPQIKHSLAAFLRDLLGLESNPDRDLSGSESLQDNLLPFYDRQRNGSSRSNVVIVDLSLLASEVLENVTALIGRLIHEFMQRLSFPESGIGRGEFPVVLVLEEAQNYIREGKKNEDDSISKQVFERIAREGRKFGLGLVVASQRPSEMSKTVLSQCNSFVVHRLQNPEDLRYFREIVPGIYGQLLEQLPALAPRSALVLGECVQAPALVEMREVDPAPRSKNPQFFKSWSTDGRIPDIEKICAKWENNLEKGGEEDEVPK</sequence>
<dbReference type="EMBL" id="JADBFD010000005">
    <property type="protein sequence ID" value="MBE2887248.1"/>
    <property type="molecule type" value="Genomic_DNA"/>
</dbReference>
<feature type="domain" description="Helicase HerA central" evidence="1">
    <location>
        <begin position="145"/>
        <end position="303"/>
    </location>
</feature>
<reference evidence="2 3" key="1">
    <citation type="submission" date="2020-10" db="EMBL/GenBank/DDBJ databases">
        <title>Investigation of anaerobic biodegradation of phenanthrene by a sulfate-dependent Geobacter anodireducens strain PheS2.</title>
        <authorList>
            <person name="Zhang Z."/>
        </authorList>
    </citation>
    <scope>NUCLEOTIDE SEQUENCE [LARGE SCALE GENOMIC DNA]</scope>
    <source>
        <strain evidence="2 3">PheS2</strain>
    </source>
</reference>
<dbReference type="InterPro" id="IPR002789">
    <property type="entry name" value="HerA_central"/>
</dbReference>
<dbReference type="InterPro" id="IPR008571">
    <property type="entry name" value="HerA-like"/>
</dbReference>
<dbReference type="Pfam" id="PF01935">
    <property type="entry name" value="DUF87"/>
    <property type="match status" value="1"/>
</dbReference>
<dbReference type="PANTHER" id="PTHR42957:SF1">
    <property type="entry name" value="HELICASE MJ1565-RELATED"/>
    <property type="match status" value="1"/>
</dbReference>
<evidence type="ECO:0000313" key="2">
    <source>
        <dbReference type="EMBL" id="MBE2887248.1"/>
    </source>
</evidence>
<evidence type="ECO:0000259" key="1">
    <source>
        <dbReference type="Pfam" id="PF01935"/>
    </source>
</evidence>
<keyword evidence="3" id="KW-1185">Reference proteome</keyword>
<dbReference type="SUPFAM" id="SSF52540">
    <property type="entry name" value="P-loop containing nucleoside triphosphate hydrolases"/>
    <property type="match status" value="1"/>
</dbReference>
<organism evidence="2 3">
    <name type="scientific">Geobacter anodireducens</name>
    <dbReference type="NCBI Taxonomy" id="1340425"/>
    <lineage>
        <taxon>Bacteria</taxon>
        <taxon>Pseudomonadati</taxon>
        <taxon>Thermodesulfobacteriota</taxon>
        <taxon>Desulfuromonadia</taxon>
        <taxon>Geobacterales</taxon>
        <taxon>Geobacteraceae</taxon>
        <taxon>Geobacter</taxon>
    </lineage>
</organism>
<comment type="caution">
    <text evidence="2">The sequence shown here is derived from an EMBL/GenBank/DDBJ whole genome shotgun (WGS) entry which is preliminary data.</text>
</comment>
<evidence type="ECO:0000313" key="3">
    <source>
        <dbReference type="Proteomes" id="UP000618926"/>
    </source>
</evidence>
<name>A0ABR9NSK7_9BACT</name>
<proteinExistence type="predicted"/>